<evidence type="ECO:0000313" key="3">
    <source>
        <dbReference type="Proteomes" id="UP000070414"/>
    </source>
</evidence>
<dbReference type="Pfam" id="PF09347">
    <property type="entry name" value="DUF1989"/>
    <property type="match status" value="1"/>
</dbReference>
<sequence>MKEFIIEKESARAFDVDKGEHFRIIEEAGPQVADTVFFNRKDMEETFHAGMTVFMNGIQDLGGLYHVKHLYSRPPNMSKLFTVIEDTVKRHWVGVGGCCCSTLYKKLINDPDHPNCAAQFLEAFQEYGIPVTRVPDVFNIFMNFEITDDSKYKIKPPLARKNDYIEMRAEMDSVVVISACPESIRTAPTNMEKPKPLRFQIFNPKEEKPEI</sequence>
<dbReference type="PANTHER" id="PTHR31527:SF0">
    <property type="entry name" value="RE64534P"/>
    <property type="match status" value="1"/>
</dbReference>
<dbReference type="PANTHER" id="PTHR31527">
    <property type="entry name" value="RE64534P"/>
    <property type="match status" value="1"/>
</dbReference>
<protein>
    <recommendedName>
        <fullName evidence="1">DUF1989 domain-containing protein</fullName>
    </recommendedName>
</protein>
<gene>
    <name evidence="2" type="ORF">AKJ38_04240</name>
</gene>
<organism evidence="2 3">
    <name type="scientific">candidate division MSBL1 archaeon SCGC-AAA259I14</name>
    <dbReference type="NCBI Taxonomy" id="1698268"/>
    <lineage>
        <taxon>Archaea</taxon>
        <taxon>Methanobacteriati</taxon>
        <taxon>Methanobacteriota</taxon>
        <taxon>candidate division MSBL1</taxon>
    </lineage>
</organism>
<name>A0A133UP22_9EURY</name>
<dbReference type="EMBL" id="LHXS01000111">
    <property type="protein sequence ID" value="KXA95921.1"/>
    <property type="molecule type" value="Genomic_DNA"/>
</dbReference>
<dbReference type="AlphaFoldDB" id="A0A133UP22"/>
<dbReference type="InterPro" id="IPR018959">
    <property type="entry name" value="DUF1989"/>
</dbReference>
<accession>A0A133UP22</accession>
<evidence type="ECO:0000313" key="2">
    <source>
        <dbReference type="EMBL" id="KXA95921.1"/>
    </source>
</evidence>
<feature type="domain" description="DUF1989" evidence="1">
    <location>
        <begin position="5"/>
        <end position="173"/>
    </location>
</feature>
<dbReference type="Proteomes" id="UP000070414">
    <property type="component" value="Unassembled WGS sequence"/>
</dbReference>
<evidence type="ECO:0000259" key="1">
    <source>
        <dbReference type="Pfam" id="PF09347"/>
    </source>
</evidence>
<reference evidence="2 3" key="1">
    <citation type="journal article" date="2016" name="Sci. Rep.">
        <title>Metabolic traits of an uncultured archaeal lineage -MSBL1- from brine pools of the Red Sea.</title>
        <authorList>
            <person name="Mwirichia R."/>
            <person name="Alam I."/>
            <person name="Rashid M."/>
            <person name="Vinu M."/>
            <person name="Ba-Alawi W."/>
            <person name="Anthony Kamau A."/>
            <person name="Kamanda Ngugi D."/>
            <person name="Goker M."/>
            <person name="Klenk H.P."/>
            <person name="Bajic V."/>
            <person name="Stingl U."/>
        </authorList>
    </citation>
    <scope>NUCLEOTIDE SEQUENCE [LARGE SCALE GENOMIC DNA]</scope>
    <source>
        <strain evidence="2">SCGC-AAA259I14</strain>
    </source>
</reference>
<comment type="caution">
    <text evidence="2">The sequence shown here is derived from an EMBL/GenBank/DDBJ whole genome shotgun (WGS) entry which is preliminary data.</text>
</comment>
<keyword evidence="3" id="KW-1185">Reference proteome</keyword>
<proteinExistence type="predicted"/>